<feature type="domain" description="Glycosyltransferase RgtA/B/C/D-like" evidence="9">
    <location>
        <begin position="61"/>
        <end position="217"/>
    </location>
</feature>
<proteinExistence type="predicted"/>
<name>A0A3B1C7S6_9ZZZZ</name>
<feature type="transmembrane region" description="Helical" evidence="8">
    <location>
        <begin position="12"/>
        <end position="29"/>
    </location>
</feature>
<keyword evidence="2" id="KW-1003">Cell membrane</keyword>
<keyword evidence="5 8" id="KW-0812">Transmembrane</keyword>
<evidence type="ECO:0000256" key="3">
    <source>
        <dbReference type="ARBA" id="ARBA00022676"/>
    </source>
</evidence>
<dbReference type="InterPro" id="IPR050297">
    <property type="entry name" value="LipidA_mod_glycosyltrf_83"/>
</dbReference>
<dbReference type="PANTHER" id="PTHR33908:SF11">
    <property type="entry name" value="MEMBRANE PROTEIN"/>
    <property type="match status" value="1"/>
</dbReference>
<dbReference type="InterPro" id="IPR038731">
    <property type="entry name" value="RgtA/B/C-like"/>
</dbReference>
<dbReference type="GO" id="GO:0016763">
    <property type="term" value="F:pentosyltransferase activity"/>
    <property type="evidence" value="ECO:0007669"/>
    <property type="project" value="TreeGrafter"/>
</dbReference>
<feature type="transmembrane region" description="Helical" evidence="8">
    <location>
        <begin position="49"/>
        <end position="67"/>
    </location>
</feature>
<feature type="transmembrane region" description="Helical" evidence="8">
    <location>
        <begin position="269"/>
        <end position="287"/>
    </location>
</feature>
<dbReference type="GO" id="GO:0008610">
    <property type="term" value="P:lipid biosynthetic process"/>
    <property type="evidence" value="ECO:0007669"/>
    <property type="project" value="UniProtKB-ARBA"/>
</dbReference>
<organism evidence="10">
    <name type="scientific">hydrothermal vent metagenome</name>
    <dbReference type="NCBI Taxonomy" id="652676"/>
    <lineage>
        <taxon>unclassified sequences</taxon>
        <taxon>metagenomes</taxon>
        <taxon>ecological metagenomes</taxon>
    </lineage>
</organism>
<keyword evidence="6 8" id="KW-1133">Transmembrane helix</keyword>
<accession>A0A3B1C7S6</accession>
<evidence type="ECO:0000256" key="2">
    <source>
        <dbReference type="ARBA" id="ARBA00022475"/>
    </source>
</evidence>
<evidence type="ECO:0000256" key="7">
    <source>
        <dbReference type="ARBA" id="ARBA00023136"/>
    </source>
</evidence>
<protein>
    <recommendedName>
        <fullName evidence="9">Glycosyltransferase RgtA/B/C/D-like domain-containing protein</fullName>
    </recommendedName>
</protein>
<feature type="transmembrane region" description="Helical" evidence="8">
    <location>
        <begin position="162"/>
        <end position="189"/>
    </location>
</feature>
<comment type="subcellular location">
    <subcellularLocation>
        <location evidence="1">Cell membrane</location>
        <topology evidence="1">Multi-pass membrane protein</topology>
    </subcellularLocation>
</comment>
<keyword evidence="3" id="KW-0328">Glycosyltransferase</keyword>
<evidence type="ECO:0000256" key="1">
    <source>
        <dbReference type="ARBA" id="ARBA00004651"/>
    </source>
</evidence>
<dbReference type="AlphaFoldDB" id="A0A3B1C7S6"/>
<evidence type="ECO:0000256" key="6">
    <source>
        <dbReference type="ARBA" id="ARBA00022989"/>
    </source>
</evidence>
<gene>
    <name evidence="10" type="ORF">MNBD_NITROSPINAE04-1540</name>
</gene>
<feature type="transmembrane region" description="Helical" evidence="8">
    <location>
        <begin position="201"/>
        <end position="219"/>
    </location>
</feature>
<keyword evidence="7 8" id="KW-0472">Membrane</keyword>
<evidence type="ECO:0000256" key="8">
    <source>
        <dbReference type="SAM" id="Phobius"/>
    </source>
</evidence>
<dbReference type="PANTHER" id="PTHR33908">
    <property type="entry name" value="MANNOSYLTRANSFERASE YKCB-RELATED"/>
    <property type="match status" value="1"/>
</dbReference>
<evidence type="ECO:0000256" key="5">
    <source>
        <dbReference type="ARBA" id="ARBA00022692"/>
    </source>
</evidence>
<feature type="transmembrane region" description="Helical" evidence="8">
    <location>
        <begin position="133"/>
        <end position="150"/>
    </location>
</feature>
<feature type="transmembrane region" description="Helical" evidence="8">
    <location>
        <begin position="79"/>
        <end position="100"/>
    </location>
</feature>
<dbReference type="EMBL" id="UOGA01000184">
    <property type="protein sequence ID" value="VAX20713.1"/>
    <property type="molecule type" value="Genomic_DNA"/>
</dbReference>
<keyword evidence="4" id="KW-0808">Transferase</keyword>
<dbReference type="Pfam" id="PF13231">
    <property type="entry name" value="PMT_2"/>
    <property type="match status" value="1"/>
</dbReference>
<evidence type="ECO:0000259" key="9">
    <source>
        <dbReference type="Pfam" id="PF13231"/>
    </source>
</evidence>
<feature type="non-terminal residue" evidence="10">
    <location>
        <position position="292"/>
    </location>
</feature>
<evidence type="ECO:0000256" key="4">
    <source>
        <dbReference type="ARBA" id="ARBA00022679"/>
    </source>
</evidence>
<reference evidence="10" key="1">
    <citation type="submission" date="2018-06" db="EMBL/GenBank/DDBJ databases">
        <authorList>
            <person name="Zhirakovskaya E."/>
        </authorList>
    </citation>
    <scope>NUCLEOTIDE SEQUENCE</scope>
</reference>
<sequence>MQSANKWSPGAALSLSAIIILAVSVRVFYLDTLEPFVDESFHLRFSSQGHFLIDLIHGFKVIGYLIFYPTAIFADDALLSTRLLVSIFGVGTAIGVFMATKELSNWKSAAIAGVIWAVLPYVVLHDRLALHDPFISFFQAWSFFFTAFGLKRQRMKMVCLGGLFMGLASITKITALAGLALIFFMSLAIPNRKKDYLKSGMIFFIGMAIPFIFLIPQFIDTFDGFRLYLENFTGVPKDASNIANMEVSDFGIERFQHNLSLVIEWISVYNGYAFCALASLSIIVVFLKPSKL</sequence>
<evidence type="ECO:0000313" key="10">
    <source>
        <dbReference type="EMBL" id="VAX20713.1"/>
    </source>
</evidence>
<dbReference type="GO" id="GO:0005886">
    <property type="term" value="C:plasma membrane"/>
    <property type="evidence" value="ECO:0007669"/>
    <property type="project" value="UniProtKB-SubCell"/>
</dbReference>